<sequence>MFINQEDAGLFQTFSKKIQKVEALQAYRYLVGWGLASSEYTCFPKPQGYLDSVRFYRGNSWDFAFIPNQKWLTFYFRRPCFSLPKYATGAILKRFPDAEETSENEFIVRLSTLQSATQIVVFVES</sequence>
<keyword evidence="2" id="KW-1185">Reference proteome</keyword>
<protein>
    <submittedName>
        <fullName evidence="1">Uncharacterized protein</fullName>
    </submittedName>
</protein>
<evidence type="ECO:0000313" key="1">
    <source>
        <dbReference type="EMBL" id="PHQ16761.1"/>
    </source>
</evidence>
<dbReference type="AlphaFoldDB" id="A0A2G1UQH5"/>
<gene>
    <name evidence="1" type="ORF">CLH61_01945</name>
</gene>
<reference evidence="1 2" key="1">
    <citation type="submission" date="2017-09" db="EMBL/GenBank/DDBJ databases">
        <title>The draft genome sequences of Marinobacter sp. PWS21.</title>
        <authorList>
            <person name="Cao J."/>
        </authorList>
    </citation>
    <scope>NUCLEOTIDE SEQUENCE [LARGE SCALE GENOMIC DNA]</scope>
    <source>
        <strain evidence="1 2">PWS21</strain>
    </source>
</reference>
<organism evidence="1 2">
    <name type="scientific">Marinobacter profundi</name>
    <dbReference type="NCBI Taxonomy" id="2666256"/>
    <lineage>
        <taxon>Bacteria</taxon>
        <taxon>Pseudomonadati</taxon>
        <taxon>Pseudomonadota</taxon>
        <taxon>Gammaproteobacteria</taxon>
        <taxon>Pseudomonadales</taxon>
        <taxon>Marinobacteraceae</taxon>
        <taxon>Marinobacter</taxon>
    </lineage>
</organism>
<name>A0A2G1UQH5_9GAMM</name>
<dbReference type="Proteomes" id="UP000231409">
    <property type="component" value="Unassembled WGS sequence"/>
</dbReference>
<proteinExistence type="predicted"/>
<dbReference type="EMBL" id="NTFH01000003">
    <property type="protein sequence ID" value="PHQ16761.1"/>
    <property type="molecule type" value="Genomic_DNA"/>
</dbReference>
<accession>A0A2G1UQH5</accession>
<evidence type="ECO:0000313" key="2">
    <source>
        <dbReference type="Proteomes" id="UP000231409"/>
    </source>
</evidence>
<comment type="caution">
    <text evidence="1">The sequence shown here is derived from an EMBL/GenBank/DDBJ whole genome shotgun (WGS) entry which is preliminary data.</text>
</comment>